<accession>A0A150SVX3</accession>
<dbReference type="AlphaFoldDB" id="A0A150SVX3"/>
<dbReference type="GO" id="GO:0003824">
    <property type="term" value="F:catalytic activity"/>
    <property type="evidence" value="ECO:0007669"/>
    <property type="project" value="InterPro"/>
</dbReference>
<organism evidence="2 3">
    <name type="scientific">Sorangium cellulosum</name>
    <name type="common">Polyangium cellulosum</name>
    <dbReference type="NCBI Taxonomy" id="56"/>
    <lineage>
        <taxon>Bacteria</taxon>
        <taxon>Pseudomonadati</taxon>
        <taxon>Myxococcota</taxon>
        <taxon>Polyangia</taxon>
        <taxon>Polyangiales</taxon>
        <taxon>Polyangiaceae</taxon>
        <taxon>Sorangium</taxon>
    </lineage>
</organism>
<dbReference type="InterPro" id="IPR036648">
    <property type="entry name" value="CN_Hdrase_a/SCN_Hdrase_g_sf"/>
</dbReference>
<evidence type="ECO:0000313" key="2">
    <source>
        <dbReference type="EMBL" id="KYF76978.1"/>
    </source>
</evidence>
<comment type="caution">
    <text evidence="2">The sequence shown here is derived from an EMBL/GenBank/DDBJ whole genome shotgun (WGS) entry which is preliminary data.</text>
</comment>
<evidence type="ECO:0000256" key="1">
    <source>
        <dbReference type="SAM" id="MobiDB-lite"/>
    </source>
</evidence>
<protein>
    <submittedName>
        <fullName evidence="2">Uncharacterized protein</fullName>
    </submittedName>
</protein>
<evidence type="ECO:0000313" key="3">
    <source>
        <dbReference type="Proteomes" id="UP000075515"/>
    </source>
</evidence>
<feature type="region of interest" description="Disordered" evidence="1">
    <location>
        <begin position="1"/>
        <end position="39"/>
    </location>
</feature>
<proteinExistence type="predicted"/>
<sequence length="154" mass="16642">MFSRQPSNHLPGTSETESKSIPAQLDGGPVEARAGDERGAVEDELQALESAWLRAVALSWEDPAQLARLKRDPREFLRACCGYALPQGIELTVREAREPGAPSGEGWRFCEQRKAWDLSAGVITLHVPPAPEQTDRPVALAELASGAQLSVAIC</sequence>
<dbReference type="InterPro" id="IPR022261">
    <property type="entry name" value="RNP_Burkhold"/>
</dbReference>
<dbReference type="GO" id="GO:0046914">
    <property type="term" value="F:transition metal ion binding"/>
    <property type="evidence" value="ECO:0007669"/>
    <property type="project" value="InterPro"/>
</dbReference>
<dbReference type="Proteomes" id="UP000075515">
    <property type="component" value="Unassembled WGS sequence"/>
</dbReference>
<dbReference type="EMBL" id="JEMC01003975">
    <property type="protein sequence ID" value="KYF76978.1"/>
    <property type="molecule type" value="Genomic_DNA"/>
</dbReference>
<feature type="compositionally biased region" description="Polar residues" evidence="1">
    <location>
        <begin position="1"/>
        <end position="21"/>
    </location>
</feature>
<dbReference type="SUPFAM" id="SSF56209">
    <property type="entry name" value="Nitrile hydratase alpha chain"/>
    <property type="match status" value="1"/>
</dbReference>
<name>A0A150SVX3_SORCE</name>
<dbReference type="NCBIfam" id="TIGR03795">
    <property type="entry name" value="RNP_Burkhold"/>
    <property type="match status" value="1"/>
</dbReference>
<reference evidence="2 3" key="1">
    <citation type="submission" date="2014-02" db="EMBL/GenBank/DDBJ databases">
        <title>The small core and large imbalanced accessory genome model reveals a collaborative survival strategy of Sorangium cellulosum strains in nature.</title>
        <authorList>
            <person name="Han K."/>
            <person name="Peng R."/>
            <person name="Blom J."/>
            <person name="Li Y.-Z."/>
        </authorList>
    </citation>
    <scope>NUCLEOTIDE SEQUENCE [LARGE SCALE GENOMIC DNA]</scope>
    <source>
        <strain evidence="2 3">So0149</strain>
    </source>
</reference>
<gene>
    <name evidence="2" type="ORF">BE18_25420</name>
</gene>